<keyword evidence="1" id="KW-0347">Helicase</keyword>
<keyword evidence="1" id="KW-0067">ATP-binding</keyword>
<protein>
    <submittedName>
        <fullName evidence="1">3'-5' DNA helicase</fullName>
        <ecNumber evidence="1">3.6.4.12</ecNumber>
    </submittedName>
</protein>
<proteinExistence type="predicted"/>
<sequence length="1044" mass="113344">KHCQLTIDSLFGKNSSSTAHQRESLPKRPVGSMDSGVSALEFSQPPAKAMRLNEPQTKWSTEPIDIDSDYGDLMEDLVDDDLLDDCDWQDPGPSTKVPQQLQLSPSRPKQPLQMFQAREMTFKSHGDNTLVEETHAMDRDAMQTYLYPLLGGQPARAYQQGAIQRCLFQNTLVALPTGMGKTLIAVVVMANYARWFPNCLSVFLAPTKPLVAQQMQACKGMIYAILSKARERGQSTQQLPLGDKWIVEMNGSTPPKSRQALWSGARFVFSTPQILQNDLKLGTLDGDNARRIALLVIDEAHRATGKYAYGESISALYSTFHGEETPACDPMRPSKCGPFRIMALTATPGSNMDSVKEIVQRLHIAHIFLRTEESLDVVPYIHGRLVDEVVVELPPWLLAARDRLADVIMRSINILCNVCHAMTNPGDPRSISGFKIRMDRDRYMMRHQGGNDSGMDVGRILSEFTIAMTLAHIMQLLSEHGLRPAWTAIRSWSVDVARTKQRLGSASRAKVDCVDSKEWAVLLREFGALIDALDKQNSGTSGSDAPGPSRTATSLASSILSPTSNSQRTDVVSSFFNMSSKNPSAGSAALAGGSKSIVDITHKGFLGHPKLERMVDIVRSHFDAQTAHGGESSTRIIIFSQYRGSVSEIVGVLDRMRPLVRCEPFIGQSKTASSKLSAASSSSSARGRGGSPARGRGRGGGGYRGGDGGFHGRGGYRGNGNFRGNGQFRGGGTFRRRGGGTSGSGSASHSGNVDSDSADIDSDILGEIEGDDGLAGRGQTQKEQLAVLGRFRKGETNIIVATCVGEEGLDIGEVDLIINYDAPSSPIRLLQRIGRTGRARRGKVVVFLAKGTREEESYKKAQREYKSVQARIASGKNLMLREDLSPPMLPPSLSPGAPARTELHLTKDDIESVHLSDDIAKGSKVHSAAGGGSRARGGDKKLWTCEGIDASDMAGFRALSQKYHTSSASTVTTDAYDSKPELQKVVQLLQRGVPWQASESPRFNVARSERSSMYCRIMAGIENARFNEDLDMNGNSSGAQKSLF</sequence>
<dbReference type="Proteomes" id="UP001140096">
    <property type="component" value="Unassembled WGS sequence"/>
</dbReference>
<feature type="non-terminal residue" evidence="1">
    <location>
        <position position="1"/>
    </location>
</feature>
<keyword evidence="1" id="KW-0547">Nucleotide-binding</keyword>
<keyword evidence="1" id="KW-0378">Hydrolase</keyword>
<name>A0ACC1LBZ7_9FUNG</name>
<reference evidence="1" key="1">
    <citation type="submission" date="2022-07" db="EMBL/GenBank/DDBJ databases">
        <title>Phylogenomic reconstructions and comparative analyses of Kickxellomycotina fungi.</title>
        <authorList>
            <person name="Reynolds N.K."/>
            <person name="Stajich J.E."/>
            <person name="Barry K."/>
            <person name="Grigoriev I.V."/>
            <person name="Crous P."/>
            <person name="Smith M.E."/>
        </authorList>
    </citation>
    <scope>NUCLEOTIDE SEQUENCE</scope>
    <source>
        <strain evidence="1">CBS 102833</strain>
    </source>
</reference>
<dbReference type="EMBL" id="JANBUP010001608">
    <property type="protein sequence ID" value="KAJ2804639.1"/>
    <property type="molecule type" value="Genomic_DNA"/>
</dbReference>
<organism evidence="1 2">
    <name type="scientific">Coemansia furcata</name>
    <dbReference type="NCBI Taxonomy" id="417177"/>
    <lineage>
        <taxon>Eukaryota</taxon>
        <taxon>Fungi</taxon>
        <taxon>Fungi incertae sedis</taxon>
        <taxon>Zoopagomycota</taxon>
        <taxon>Kickxellomycotina</taxon>
        <taxon>Kickxellomycetes</taxon>
        <taxon>Kickxellales</taxon>
        <taxon>Kickxellaceae</taxon>
        <taxon>Coemansia</taxon>
    </lineage>
</organism>
<evidence type="ECO:0000313" key="1">
    <source>
        <dbReference type="EMBL" id="KAJ2804639.1"/>
    </source>
</evidence>
<dbReference type="EC" id="3.6.4.12" evidence="1"/>
<evidence type="ECO:0000313" key="2">
    <source>
        <dbReference type="Proteomes" id="UP001140096"/>
    </source>
</evidence>
<feature type="non-terminal residue" evidence="1">
    <location>
        <position position="1044"/>
    </location>
</feature>
<accession>A0ACC1LBZ7</accession>
<comment type="caution">
    <text evidence="1">The sequence shown here is derived from an EMBL/GenBank/DDBJ whole genome shotgun (WGS) entry which is preliminary data.</text>
</comment>
<keyword evidence="2" id="KW-1185">Reference proteome</keyword>
<gene>
    <name evidence="1" type="primary">MPH1</name>
    <name evidence="1" type="ORF">H4S07_004186</name>
</gene>